<feature type="compositionally biased region" description="Basic and acidic residues" evidence="10">
    <location>
        <begin position="45"/>
        <end position="69"/>
    </location>
</feature>
<evidence type="ECO:0000256" key="6">
    <source>
        <dbReference type="ARBA" id="ARBA00022989"/>
    </source>
</evidence>
<dbReference type="InParanoid" id="A0A6I8W490"/>
<dbReference type="PROSITE" id="PS50920">
    <property type="entry name" value="SOLCAR"/>
    <property type="match status" value="1"/>
</dbReference>
<feature type="compositionally biased region" description="Low complexity" evidence="10">
    <location>
        <begin position="359"/>
        <end position="371"/>
    </location>
</feature>
<dbReference type="SUPFAM" id="SSF103506">
    <property type="entry name" value="Mitochondrial carrier"/>
    <property type="match status" value="1"/>
</dbReference>
<dbReference type="GO" id="GO:1990575">
    <property type="term" value="P:mitochondrial L-ornithine transmembrane transport"/>
    <property type="evidence" value="ECO:0007669"/>
    <property type="project" value="TreeGrafter"/>
</dbReference>
<dbReference type="InterPro" id="IPR050567">
    <property type="entry name" value="Mitochondrial_Carrier"/>
</dbReference>
<evidence type="ECO:0000256" key="5">
    <source>
        <dbReference type="ARBA" id="ARBA00022737"/>
    </source>
</evidence>
<comment type="similarity">
    <text evidence="2">Belongs to the mitochondrial carrier (TC 2.A.29) family.</text>
</comment>
<feature type="compositionally biased region" description="Basic and acidic residues" evidence="10">
    <location>
        <begin position="504"/>
        <end position="515"/>
    </location>
</feature>
<evidence type="ECO:0000256" key="2">
    <source>
        <dbReference type="ARBA" id="ARBA00006375"/>
    </source>
</evidence>
<dbReference type="GO" id="GO:0000064">
    <property type="term" value="F:L-ornithine transmembrane transporter activity"/>
    <property type="evidence" value="ECO:0007669"/>
    <property type="project" value="TreeGrafter"/>
</dbReference>
<organism evidence="11 12">
    <name type="scientific">Drosophila pseudoobscura pseudoobscura</name>
    <name type="common">Fruit fly</name>
    <dbReference type="NCBI Taxonomy" id="46245"/>
    <lineage>
        <taxon>Eukaryota</taxon>
        <taxon>Metazoa</taxon>
        <taxon>Ecdysozoa</taxon>
        <taxon>Arthropoda</taxon>
        <taxon>Hexapoda</taxon>
        <taxon>Insecta</taxon>
        <taxon>Pterygota</taxon>
        <taxon>Neoptera</taxon>
        <taxon>Endopterygota</taxon>
        <taxon>Diptera</taxon>
        <taxon>Brachycera</taxon>
        <taxon>Muscomorpha</taxon>
        <taxon>Ephydroidea</taxon>
        <taxon>Drosophilidae</taxon>
        <taxon>Drosophila</taxon>
        <taxon>Sophophora</taxon>
    </lineage>
</organism>
<feature type="region of interest" description="Disordered" evidence="10">
    <location>
        <begin position="854"/>
        <end position="878"/>
    </location>
</feature>
<evidence type="ECO:0000256" key="9">
    <source>
        <dbReference type="PROSITE-ProRule" id="PRU00282"/>
    </source>
</evidence>
<evidence type="ECO:0000256" key="3">
    <source>
        <dbReference type="ARBA" id="ARBA00022448"/>
    </source>
</evidence>
<feature type="region of interest" description="Disordered" evidence="10">
    <location>
        <begin position="105"/>
        <end position="128"/>
    </location>
</feature>
<evidence type="ECO:0000256" key="1">
    <source>
        <dbReference type="ARBA" id="ARBA00004225"/>
    </source>
</evidence>
<dbReference type="PANTHER" id="PTHR45624:SF12">
    <property type="entry name" value="MITOCHONDRIAL ORNITHINE TRANSPORTER 1"/>
    <property type="match status" value="1"/>
</dbReference>
<keyword evidence="5" id="KW-0677">Repeat</keyword>
<dbReference type="KEGG" id="dpo:117184412"/>
<keyword evidence="11" id="KW-1185">Reference proteome</keyword>
<evidence type="ECO:0000256" key="7">
    <source>
        <dbReference type="ARBA" id="ARBA00023128"/>
    </source>
</evidence>
<accession>A0A6I8W490</accession>
<feature type="compositionally biased region" description="Gly residues" evidence="10">
    <location>
        <begin position="435"/>
        <end position="449"/>
    </location>
</feature>
<dbReference type="InterPro" id="IPR023395">
    <property type="entry name" value="MCP_dom_sf"/>
</dbReference>
<proteinExistence type="inferred from homology"/>
<feature type="compositionally biased region" description="Polar residues" evidence="10">
    <location>
        <begin position="464"/>
        <end position="473"/>
    </location>
</feature>
<reference evidence="12" key="1">
    <citation type="submission" date="2025-08" db="UniProtKB">
        <authorList>
            <consortium name="RefSeq"/>
        </authorList>
    </citation>
    <scope>IDENTIFICATION</scope>
    <source>
        <strain evidence="12">MV-25-SWS-2005</strain>
        <tissue evidence="12">Whole body</tissue>
    </source>
</reference>
<feature type="compositionally biased region" description="Gly residues" evidence="10">
    <location>
        <begin position="410"/>
        <end position="425"/>
    </location>
</feature>
<protein>
    <submittedName>
        <fullName evidence="12">Uncharacterized protein isoform X1</fullName>
    </submittedName>
</protein>
<keyword evidence="4 9" id="KW-0812">Transmembrane</keyword>
<dbReference type="Pfam" id="PF00153">
    <property type="entry name" value="Mito_carr"/>
    <property type="match status" value="2"/>
</dbReference>
<evidence type="ECO:0000313" key="12">
    <source>
        <dbReference type="RefSeq" id="XP_033237509.1"/>
    </source>
</evidence>
<dbReference type="PANTHER" id="PTHR45624">
    <property type="entry name" value="MITOCHONDRIAL BASIC AMINO ACIDS TRANSPORTER-RELATED"/>
    <property type="match status" value="1"/>
</dbReference>
<keyword evidence="7" id="KW-0496">Mitochondrion</keyword>
<feature type="region of interest" description="Disordered" evidence="10">
    <location>
        <begin position="1"/>
        <end position="85"/>
    </location>
</feature>
<feature type="region of interest" description="Disordered" evidence="10">
    <location>
        <begin position="645"/>
        <end position="674"/>
    </location>
</feature>
<gene>
    <name evidence="12" type="primary">LOC117184412</name>
</gene>
<feature type="repeat" description="Solcar" evidence="9">
    <location>
        <begin position="172"/>
        <end position="257"/>
    </location>
</feature>
<dbReference type="Proteomes" id="UP000001819">
    <property type="component" value="Chromosome X"/>
</dbReference>
<dbReference type="RefSeq" id="XP_033237509.1">
    <property type="nucleotide sequence ID" value="XM_033381618.1"/>
</dbReference>
<feature type="compositionally biased region" description="Basic and acidic residues" evidence="10">
    <location>
        <begin position="1"/>
        <end position="14"/>
    </location>
</feature>
<keyword evidence="3" id="KW-0813">Transport</keyword>
<evidence type="ECO:0000256" key="8">
    <source>
        <dbReference type="ARBA" id="ARBA00023136"/>
    </source>
</evidence>
<evidence type="ECO:0000256" key="4">
    <source>
        <dbReference type="ARBA" id="ARBA00022692"/>
    </source>
</evidence>
<dbReference type="GO" id="GO:0031966">
    <property type="term" value="C:mitochondrial membrane"/>
    <property type="evidence" value="ECO:0007669"/>
    <property type="project" value="UniProtKB-SubCell"/>
</dbReference>
<dbReference type="Gene3D" id="1.50.40.10">
    <property type="entry name" value="Mitochondrial carrier domain"/>
    <property type="match status" value="1"/>
</dbReference>
<feature type="compositionally biased region" description="Low complexity" evidence="10">
    <location>
        <begin position="649"/>
        <end position="660"/>
    </location>
</feature>
<keyword evidence="6" id="KW-1133">Transmembrane helix</keyword>
<keyword evidence="8 9" id="KW-0472">Membrane</keyword>
<evidence type="ECO:0000256" key="10">
    <source>
        <dbReference type="SAM" id="MobiDB-lite"/>
    </source>
</evidence>
<name>A0A6I8W490_DROPS</name>
<comment type="subcellular location">
    <subcellularLocation>
        <location evidence="1">Mitochondrion membrane</location>
        <topology evidence="1">Multi-pass membrane protein</topology>
    </subcellularLocation>
</comment>
<dbReference type="AlphaFoldDB" id="A0A6I8W490"/>
<dbReference type="InterPro" id="IPR018108">
    <property type="entry name" value="MCP_transmembrane"/>
</dbReference>
<evidence type="ECO:0000313" key="11">
    <source>
        <dbReference type="Proteomes" id="UP000001819"/>
    </source>
</evidence>
<feature type="region of interest" description="Disordered" evidence="10">
    <location>
        <begin position="352"/>
        <end position="542"/>
    </location>
</feature>
<sequence>MADKKSTRPEEKPQPETLYAGRGSRQMGKREDSTEPSTPLLPPTPEEKFLKRQAPREPKPAPKNDDEHLASTLTRPRVGSSRVGSSVLIGAPDELLEAYEQAVLEAEAEEESQQSENERRESQRRGGVRKLSPLSTLEAVRDGLLFIFGKFLRLVRRLDMHGGGTGNNINFVEGLIDFLAGSLGGAAQVYVSQPLDTVKVKLQTFPEAYKGMFDCFVSTYRKDGIFRGLYAGSLPAVVANVAENSVLFAAYGGCQKFVAFMVNKETTSQLTTTQNACAGSLAACFSTLTLCPTELIKCKLQALREMKHYIEPSHPQDMRTPWSLTRYIWRTEAIKQFLSIIQNSTPMFQGVCNISPSASTPTNPQSNQNQNDVYVDAGSTPRPQHPDSDGFSSSHHRTPPSPPPISPGRDYGGMFGSGNGAGGPGSNSTPAGSSSAGGGGGGGGAGGGANSMSASSPLPALQPQRRNASSVGSTYPEHELISPASSPSIPRYNFNGDMMRHKRAVQEQDQHEQRQRHNLSRHNQMSSDEENSIMPQNSSAGQDMRMKFPQSQIDLMYSKYESMASNLKYNSQELDSPAEYRQSSNSNAASAAAAAAAAASAANDLSDLQGLDMSSRSNASSNYHHNFQLPSSRYHHHIYDILSDREQSQQAQAQAQAQQATGASVVHQQEHGHGSQLAMQQHQSAAAMHNMLSEQLGEQEHDQTTSVDLSRTANYVVSSPPQLPYNHPHHDMLRMASLDLTPNTANMAVGNNRSFLSSQMQHQSRDSLEHHRLLSTVEQHRILAASNAADQHRLLVDPTAHLLMEQNNRLLGTADQSRLLGESAAAVAQNRHMARSFGAYHQVASSNYHPGVRPPPVLPSANHHASNPSNYHPFPAYY</sequence>